<protein>
    <submittedName>
        <fullName evidence="1">Uncharacterized protein</fullName>
    </submittedName>
</protein>
<proteinExistence type="predicted"/>
<accession>A0A0H3ZT57</accession>
<name>A0A0H3ZT57_VIBSP</name>
<reference evidence="1" key="1">
    <citation type="journal article" date="2015" name="MBio">
        <title>Eco-Evolutionary Dynamics of Episomes among Ecologically Cohesive Bacterial Populations.</title>
        <authorList>
            <person name="Xue H."/>
            <person name="Cordero O.X."/>
            <person name="Camas F.M."/>
            <person name="Trimble W."/>
            <person name="Meyer F."/>
            <person name="Guglielmini J."/>
            <person name="Rocha E.P."/>
            <person name="Polz M.F."/>
        </authorList>
    </citation>
    <scope>NUCLEOTIDE SEQUENCE</scope>
    <source>
        <strain evidence="1">5S_214</strain>
    </source>
</reference>
<evidence type="ECO:0000313" key="1">
    <source>
        <dbReference type="EMBL" id="AKN37657.1"/>
    </source>
</evidence>
<sequence length="74" mass="8712">MIFSDWIEAEFGHRGRVKAARFLGVSYKTVTSWAKLRRFPRLREQELITLKSKGVVNIDQWRRAYLDNQAAVTE</sequence>
<organism evidence="1">
    <name type="scientific">Vibrio splendidus</name>
    <dbReference type="NCBI Taxonomy" id="29497"/>
    <lineage>
        <taxon>Bacteria</taxon>
        <taxon>Pseudomonadati</taxon>
        <taxon>Pseudomonadota</taxon>
        <taxon>Gammaproteobacteria</taxon>
        <taxon>Vibrionales</taxon>
        <taxon>Vibrionaceae</taxon>
        <taxon>Vibrio</taxon>
    </lineage>
</organism>
<dbReference type="AlphaFoldDB" id="A0A0H3ZT57"/>
<dbReference type="EMBL" id="KP795544">
    <property type="protein sequence ID" value="AKN37657.1"/>
    <property type="molecule type" value="Genomic_DNA"/>
</dbReference>